<accession>A0A5D0CNE0</accession>
<gene>
    <name evidence="1" type="ORF">FRY98_18810</name>
</gene>
<dbReference type="Proteomes" id="UP000325218">
    <property type="component" value="Unassembled WGS sequence"/>
</dbReference>
<proteinExistence type="predicted"/>
<reference evidence="1 2" key="1">
    <citation type="submission" date="2019-08" db="EMBL/GenBank/DDBJ databases">
        <title>Genome sequencing of Paenibacillus faecis DSM 23593(T).</title>
        <authorList>
            <person name="Kook J.-K."/>
            <person name="Park S.-N."/>
            <person name="Lim Y.K."/>
        </authorList>
    </citation>
    <scope>NUCLEOTIDE SEQUENCE [LARGE SCALE GENOMIC DNA]</scope>
    <source>
        <strain evidence="1 2">DSM 23593</strain>
    </source>
</reference>
<dbReference type="EMBL" id="VSDO01000004">
    <property type="protein sequence ID" value="TYA11222.1"/>
    <property type="molecule type" value="Genomic_DNA"/>
</dbReference>
<dbReference type="OrthoDB" id="2607829at2"/>
<organism evidence="1 2">
    <name type="scientific">Paenibacillus faecis</name>
    <dbReference type="NCBI Taxonomy" id="862114"/>
    <lineage>
        <taxon>Bacteria</taxon>
        <taxon>Bacillati</taxon>
        <taxon>Bacillota</taxon>
        <taxon>Bacilli</taxon>
        <taxon>Bacillales</taxon>
        <taxon>Paenibacillaceae</taxon>
        <taxon>Paenibacillus</taxon>
    </lineage>
</organism>
<sequence length="168" mass="19500">MPYDFNVLVVNQREKTRLPFTSAISVLNEIDDEDGRRYHTIYPFMTQTSGIWYSLIKEDDGVVYASFCETHFEHVQDETVLPYWIKDEDVKYQLTPLIIKKDDEEDVRRIISYLIEQSPIKTVMLLARYQSEDKEIISGVMSLNGGVYSNSNPSQSAKEYIPARSNQS</sequence>
<keyword evidence="2" id="KW-1185">Reference proteome</keyword>
<dbReference type="AlphaFoldDB" id="A0A5D0CNE0"/>
<protein>
    <submittedName>
        <fullName evidence="1">Uncharacterized protein</fullName>
    </submittedName>
</protein>
<dbReference type="RefSeq" id="WP_148454833.1">
    <property type="nucleotide sequence ID" value="NZ_VSDO01000004.1"/>
</dbReference>
<evidence type="ECO:0000313" key="2">
    <source>
        <dbReference type="Proteomes" id="UP000325218"/>
    </source>
</evidence>
<evidence type="ECO:0000313" key="1">
    <source>
        <dbReference type="EMBL" id="TYA11222.1"/>
    </source>
</evidence>
<name>A0A5D0CNE0_9BACL</name>
<comment type="caution">
    <text evidence="1">The sequence shown here is derived from an EMBL/GenBank/DDBJ whole genome shotgun (WGS) entry which is preliminary data.</text>
</comment>